<dbReference type="Pfam" id="PF08665">
    <property type="entry name" value="PglZ"/>
    <property type="match status" value="1"/>
</dbReference>
<dbReference type="InterPro" id="IPR058882">
    <property type="entry name" value="PglZ_C"/>
</dbReference>
<gene>
    <name evidence="5" type="ORF">SAMN04487966_10389</name>
</gene>
<feature type="compositionally biased region" description="Low complexity" evidence="1">
    <location>
        <begin position="686"/>
        <end position="698"/>
    </location>
</feature>
<evidence type="ECO:0000313" key="5">
    <source>
        <dbReference type="EMBL" id="SFV21878.1"/>
    </source>
</evidence>
<protein>
    <submittedName>
        <fullName evidence="5">PglZ domain-containing protein</fullName>
    </submittedName>
</protein>
<evidence type="ECO:0000259" key="4">
    <source>
        <dbReference type="Pfam" id="PF25863"/>
    </source>
</evidence>
<evidence type="ECO:0000313" key="6">
    <source>
        <dbReference type="Proteomes" id="UP000198881"/>
    </source>
</evidence>
<evidence type="ECO:0000256" key="1">
    <source>
        <dbReference type="SAM" id="MobiDB-lite"/>
    </source>
</evidence>
<dbReference type="InterPro" id="IPR058881">
    <property type="entry name" value="PglZ_2nd"/>
</dbReference>
<sequence>MQERSLSRVLRGTVLAAVDAARRVRGEGRVLGLRALESPDLPETLHNQHGEVITVRWCPSALAVWDAIHRWDGTRWLVVLTDQDEERLGSGTMALFVEHRLRTPDPWDTVKQRFGAATLHRDLSGRGSDDLAQGLIRAEPVLTAEDPGGWPKVRSGVLTRDAVLGAVAERRLGLPDTTPDAPAVLEWTAAASTVTLVGDLRHLAGHPLADATLHWLAGRTGEAEPVTRYLMTEGRFQDILPLGLAADHLDLRNPTEPESELAWARLEHRYGPGEVSRSAVAALGQLADETIRAMLQRGRSTQRRVLDILQRAEGLLREAHAEHLVNRSRLLPGGLRARHRHLADQLGNDLAAVEETWLDIDTHVLTNLVASEEDGKTYEVLQAAVRLDRWLRTGPTPLEGDRQAQAVAMSLEFAQDTAWADACLTTILRGVPDAHVAGRLRGLAESFLERRRVQDRAFAAVLEPIARGQDLPGPAHPGTIRYLEHVLEQDLLPLARTVAQESSPQPGGLLILLLDGMDGATATQVVAGIQGIHRTWTELVPAGTAHRATALALLPTLTTHSRTSFFAGRAMSGGQDAERAGFAAAAERAGLPAPVLFHKGDLEARAHGQDLAEPVRAALMDTSARPVVACVLNTIDDALDRSDPGGTDWSADSIKYLRSLLEAAAASGRTVVLTADHGHVLERGGTLRSTPSATSARSRTLEGGPALADEVTVTGSRVLGGDTVLAVDADLRYTGKKAGYHGGASLAEMVVPLIVLSPHVSGSGTGAWPAGWEEAPSQEPLWWSAAVADGGAVPEPRTAGRYASAGGDEPPSLFDDLEPAAPAAGDSGAATGLGSRVVASQSFASQEALAPRHRLESARIAELIDVLAAARGTRLPLSTVSRVLGVAPTRLPGALAVISQLLNVEGYSVLTRDGDLVILDVQLLKQQFGVDG</sequence>
<proteinExistence type="predicted"/>
<dbReference type="Proteomes" id="UP000198881">
    <property type="component" value="Unassembled WGS sequence"/>
</dbReference>
<evidence type="ECO:0000259" key="2">
    <source>
        <dbReference type="Pfam" id="PF25861"/>
    </source>
</evidence>
<feature type="domain" description="Alkaline phosphatase-like protein PglZ C-terminal" evidence="4">
    <location>
        <begin position="830"/>
        <end position="929"/>
    </location>
</feature>
<feature type="region of interest" description="Disordered" evidence="1">
    <location>
        <begin position="794"/>
        <end position="828"/>
    </location>
</feature>
<dbReference type="NCBIfam" id="NF033446">
    <property type="entry name" value="BREX_PglZ_2"/>
    <property type="match status" value="1"/>
</dbReference>
<dbReference type="OrthoDB" id="6725302at2"/>
<dbReference type="Pfam" id="PF25862">
    <property type="entry name" value="PglZ_1st"/>
    <property type="match status" value="1"/>
</dbReference>
<name>A0A1I7MIW8_9MICC</name>
<feature type="domain" description="Alkaline phosphatase-like protein PglZ N-terminal" evidence="3">
    <location>
        <begin position="21"/>
        <end position="105"/>
    </location>
</feature>
<feature type="region of interest" description="Disordered" evidence="1">
    <location>
        <begin position="684"/>
        <end position="703"/>
    </location>
</feature>
<dbReference type="EMBL" id="FPCG01000003">
    <property type="protein sequence ID" value="SFV21878.1"/>
    <property type="molecule type" value="Genomic_DNA"/>
</dbReference>
<dbReference type="RefSeq" id="WP_143109423.1">
    <property type="nucleotide sequence ID" value="NZ_FPCG01000003.1"/>
</dbReference>
<organism evidence="5 6">
    <name type="scientific">Micrococcus terreus</name>
    <dbReference type="NCBI Taxonomy" id="574650"/>
    <lineage>
        <taxon>Bacteria</taxon>
        <taxon>Bacillati</taxon>
        <taxon>Actinomycetota</taxon>
        <taxon>Actinomycetes</taxon>
        <taxon>Micrococcales</taxon>
        <taxon>Micrococcaceae</taxon>
        <taxon>Micrococcus</taxon>
    </lineage>
</organism>
<accession>A0A1I7MIW8</accession>
<dbReference type="InterPro" id="IPR047992">
    <property type="entry name" value="BREX_PglZ"/>
</dbReference>
<feature type="compositionally biased region" description="Low complexity" evidence="1">
    <location>
        <begin position="819"/>
        <end position="828"/>
    </location>
</feature>
<dbReference type="Pfam" id="PF25861">
    <property type="entry name" value="PglZ_2nd"/>
    <property type="match status" value="1"/>
</dbReference>
<evidence type="ECO:0000259" key="3">
    <source>
        <dbReference type="Pfam" id="PF25862"/>
    </source>
</evidence>
<dbReference type="AlphaFoldDB" id="A0A1I7MIW8"/>
<dbReference type="InterPro" id="IPR017850">
    <property type="entry name" value="Alkaline_phosphatase_core_sf"/>
</dbReference>
<dbReference type="Pfam" id="PF25863">
    <property type="entry name" value="PglZ_C"/>
    <property type="match status" value="1"/>
</dbReference>
<reference evidence="5 6" key="1">
    <citation type="submission" date="2016-10" db="EMBL/GenBank/DDBJ databases">
        <authorList>
            <person name="de Groot N.N."/>
        </authorList>
    </citation>
    <scope>NUCLEOTIDE SEQUENCE [LARGE SCALE GENOMIC DNA]</scope>
    <source>
        <strain evidence="5 6">CGMCC 1.7054</strain>
    </source>
</reference>
<feature type="domain" description="Alkaline phosphatase-like protein PglZ second" evidence="2">
    <location>
        <begin position="180"/>
        <end position="330"/>
    </location>
</feature>
<dbReference type="STRING" id="574650.SAMN04487966_10389"/>
<dbReference type="SUPFAM" id="SSF53649">
    <property type="entry name" value="Alkaline phosphatase-like"/>
    <property type="match status" value="1"/>
</dbReference>
<keyword evidence="6" id="KW-1185">Reference proteome</keyword>
<dbReference type="InterPro" id="IPR058880">
    <property type="entry name" value="PglZ_N"/>
</dbReference>